<dbReference type="NCBIfam" id="TIGR01730">
    <property type="entry name" value="RND_mfp"/>
    <property type="match status" value="1"/>
</dbReference>
<comment type="caution">
    <text evidence="5">The sequence shown here is derived from an EMBL/GenBank/DDBJ whole genome shotgun (WGS) entry which is preliminary data.</text>
</comment>
<feature type="domain" description="YknX-like C-terminal permuted SH3-like" evidence="4">
    <location>
        <begin position="290"/>
        <end position="355"/>
    </location>
</feature>
<dbReference type="Gene3D" id="2.40.30.170">
    <property type="match status" value="1"/>
</dbReference>
<dbReference type="InterPro" id="IPR058647">
    <property type="entry name" value="BSH_CzcB-like"/>
</dbReference>
<dbReference type="Gene3D" id="2.40.420.20">
    <property type="match status" value="1"/>
</dbReference>
<dbReference type="InterPro" id="IPR006143">
    <property type="entry name" value="RND_pump_MFP"/>
</dbReference>
<dbReference type="EMBL" id="FNNO01000013">
    <property type="protein sequence ID" value="SDX33388.1"/>
    <property type="molecule type" value="Genomic_DNA"/>
</dbReference>
<keyword evidence="6" id="KW-1185">Reference proteome</keyword>
<dbReference type="GO" id="GO:0015562">
    <property type="term" value="F:efflux transmembrane transporter activity"/>
    <property type="evidence" value="ECO:0007669"/>
    <property type="project" value="TreeGrafter"/>
</dbReference>
<evidence type="ECO:0000259" key="3">
    <source>
        <dbReference type="Pfam" id="PF25973"/>
    </source>
</evidence>
<dbReference type="PANTHER" id="PTHR30469:SF37">
    <property type="entry name" value="RAGD PROTEIN"/>
    <property type="match status" value="1"/>
</dbReference>
<dbReference type="PROSITE" id="PS51257">
    <property type="entry name" value="PROKAR_LIPOPROTEIN"/>
    <property type="match status" value="1"/>
</dbReference>
<feature type="domain" description="CusB-like beta-barrel" evidence="2">
    <location>
        <begin position="211"/>
        <end position="285"/>
    </location>
</feature>
<dbReference type="RefSeq" id="WP_092725499.1">
    <property type="nucleotide sequence ID" value="NZ_FNNO01000013.1"/>
</dbReference>
<organism evidence="5 6">
    <name type="scientific">Hydrobacter penzbergensis</name>
    <dbReference type="NCBI Taxonomy" id="1235997"/>
    <lineage>
        <taxon>Bacteria</taxon>
        <taxon>Pseudomonadati</taxon>
        <taxon>Bacteroidota</taxon>
        <taxon>Chitinophagia</taxon>
        <taxon>Chitinophagales</taxon>
        <taxon>Chitinophagaceae</taxon>
        <taxon>Hydrobacter</taxon>
    </lineage>
</organism>
<dbReference type="PANTHER" id="PTHR30469">
    <property type="entry name" value="MULTIDRUG RESISTANCE PROTEIN MDTA"/>
    <property type="match status" value="1"/>
</dbReference>
<proteinExistence type="inferred from homology"/>
<evidence type="ECO:0000259" key="2">
    <source>
        <dbReference type="Pfam" id="PF25954"/>
    </source>
</evidence>
<evidence type="ECO:0000313" key="5">
    <source>
        <dbReference type="EMBL" id="SDX33388.1"/>
    </source>
</evidence>
<accession>A0A8X8LEP1</accession>
<feature type="domain" description="CzcB-like barrel-sandwich hybrid" evidence="3">
    <location>
        <begin position="60"/>
        <end position="194"/>
    </location>
</feature>
<dbReference type="Pfam" id="PF25973">
    <property type="entry name" value="BSH_CzcB"/>
    <property type="match status" value="1"/>
</dbReference>
<gene>
    <name evidence="5" type="ORF">SAMN05444410_11393</name>
</gene>
<protein>
    <submittedName>
        <fullName evidence="5">RND family efflux transporter, MFP subunit</fullName>
    </submittedName>
</protein>
<dbReference type="Gene3D" id="2.40.50.100">
    <property type="match status" value="1"/>
</dbReference>
<dbReference type="AlphaFoldDB" id="A0A8X8LEP1"/>
<dbReference type="InterPro" id="IPR058637">
    <property type="entry name" value="YknX-like_C"/>
</dbReference>
<dbReference type="Pfam" id="PF25954">
    <property type="entry name" value="Beta-barrel_RND_2"/>
    <property type="match status" value="1"/>
</dbReference>
<reference evidence="5 6" key="1">
    <citation type="submission" date="2016-10" db="EMBL/GenBank/DDBJ databases">
        <authorList>
            <person name="Varghese N."/>
            <person name="Submissions S."/>
        </authorList>
    </citation>
    <scope>NUCLEOTIDE SEQUENCE [LARGE SCALE GENOMIC DNA]</scope>
    <source>
        <strain evidence="5 6">DSM 25353</strain>
    </source>
</reference>
<dbReference type="SUPFAM" id="SSF111369">
    <property type="entry name" value="HlyD-like secretion proteins"/>
    <property type="match status" value="1"/>
</dbReference>
<dbReference type="Proteomes" id="UP000198711">
    <property type="component" value="Unassembled WGS sequence"/>
</dbReference>
<comment type="similarity">
    <text evidence="1">Belongs to the membrane fusion protein (MFP) (TC 8.A.1) family.</text>
</comment>
<evidence type="ECO:0000259" key="4">
    <source>
        <dbReference type="Pfam" id="PF25989"/>
    </source>
</evidence>
<dbReference type="GO" id="GO:1990281">
    <property type="term" value="C:efflux pump complex"/>
    <property type="evidence" value="ECO:0007669"/>
    <property type="project" value="TreeGrafter"/>
</dbReference>
<dbReference type="Pfam" id="PF25989">
    <property type="entry name" value="YknX_C"/>
    <property type="match status" value="1"/>
</dbReference>
<evidence type="ECO:0000313" key="6">
    <source>
        <dbReference type="Proteomes" id="UP000198711"/>
    </source>
</evidence>
<name>A0A8X8LEP1_9BACT</name>
<sequence>MKYILISITASVVLAACSTNRAEEKQQVANIPAHYPVATVKKAGVAKEVELPAQLSAYQQVSIFPKLNAYVQTVKVDIGSAVSKGTLLMTLEAPELEQAVVQAKEKYTRAQADWLIDKEKYHRLQEAARTAGAVSPLDLSSAAAKVSADSAVCNAQKAEWRLQQTMIDYLQVRAPFDGVITERNVHPGALVSAAVKDKPMLELKQVDHLRLQIDVPEEIAISLHEKDTLFFSTSTAPGKKIAAVLSRKSMNMNTQFRSERIEADVQNNGNTLAPGMYADVLLESKGNETALSVPRSAVVTSTERKYVWVVRNGALTKVDIRTGNETTKEAEIFGDIKEGEQVILTPADDMKEGVKW</sequence>
<dbReference type="Gene3D" id="1.10.287.470">
    <property type="entry name" value="Helix hairpin bin"/>
    <property type="match status" value="1"/>
</dbReference>
<dbReference type="InterPro" id="IPR058792">
    <property type="entry name" value="Beta-barrel_RND_2"/>
</dbReference>
<evidence type="ECO:0000256" key="1">
    <source>
        <dbReference type="ARBA" id="ARBA00009477"/>
    </source>
</evidence>